<organism evidence="4 5">
    <name type="scientific">Sulfuritortus calidifontis</name>
    <dbReference type="NCBI Taxonomy" id="1914471"/>
    <lineage>
        <taxon>Bacteria</taxon>
        <taxon>Pseudomonadati</taxon>
        <taxon>Pseudomonadota</taxon>
        <taxon>Betaproteobacteria</taxon>
        <taxon>Nitrosomonadales</taxon>
        <taxon>Thiobacillaceae</taxon>
        <taxon>Sulfuritortus</taxon>
    </lineage>
</organism>
<feature type="topological domain" description="Cytoplasmic" evidence="2">
    <location>
        <begin position="23"/>
        <end position="387"/>
    </location>
</feature>
<evidence type="ECO:0000256" key="2">
    <source>
        <dbReference type="HAMAP-Rule" id="MF_00994"/>
    </source>
</evidence>
<dbReference type="InterPro" id="IPR041166">
    <property type="entry name" value="Rubredoxin_2"/>
</dbReference>
<dbReference type="SUPFAM" id="SSF48452">
    <property type="entry name" value="TPR-like"/>
    <property type="match status" value="2"/>
</dbReference>
<dbReference type="HAMAP" id="MF_00994">
    <property type="entry name" value="LPS_assembly_LapB"/>
    <property type="match status" value="1"/>
</dbReference>
<dbReference type="GO" id="GO:0008653">
    <property type="term" value="P:lipopolysaccharide metabolic process"/>
    <property type="evidence" value="ECO:0007669"/>
    <property type="project" value="InterPro"/>
</dbReference>
<dbReference type="EMBL" id="SLZY01000013">
    <property type="protein sequence ID" value="TCS70871.1"/>
    <property type="molecule type" value="Genomic_DNA"/>
</dbReference>
<dbReference type="OrthoDB" id="507476at2"/>
<dbReference type="NCBIfam" id="NF008757">
    <property type="entry name" value="PRK11788.1-5"/>
    <property type="match status" value="1"/>
</dbReference>
<keyword evidence="2" id="KW-1133">Transmembrane helix</keyword>
<gene>
    <name evidence="2" type="primary">lapB</name>
    <name evidence="4" type="ORF">EDC61_11324</name>
</gene>
<keyword evidence="1 2" id="KW-0479">Metal-binding</keyword>
<dbReference type="Pfam" id="PF13174">
    <property type="entry name" value="TPR_6"/>
    <property type="match status" value="1"/>
</dbReference>
<feature type="binding site" evidence="2">
    <location>
        <position position="358"/>
    </location>
    <ligand>
        <name>Fe cation</name>
        <dbReference type="ChEBI" id="CHEBI:24875"/>
    </ligand>
</feature>
<comment type="similarity">
    <text evidence="2">Belongs to the LapB family.</text>
</comment>
<dbReference type="InterPro" id="IPR019734">
    <property type="entry name" value="TPR_rpt"/>
</dbReference>
<keyword evidence="2" id="KW-0802">TPR repeat</keyword>
<dbReference type="Pfam" id="PF18073">
    <property type="entry name" value="Zn_ribbon_LapB"/>
    <property type="match status" value="1"/>
</dbReference>
<evidence type="ECO:0000256" key="1">
    <source>
        <dbReference type="ARBA" id="ARBA00022723"/>
    </source>
</evidence>
<evidence type="ECO:0000313" key="4">
    <source>
        <dbReference type="EMBL" id="TCS70871.1"/>
    </source>
</evidence>
<reference evidence="4 5" key="1">
    <citation type="submission" date="2019-03" db="EMBL/GenBank/DDBJ databases">
        <title>Genomic Encyclopedia of Type Strains, Phase IV (KMG-IV): sequencing the most valuable type-strain genomes for metagenomic binning, comparative biology and taxonomic classification.</title>
        <authorList>
            <person name="Goeker M."/>
        </authorList>
    </citation>
    <scope>NUCLEOTIDE SEQUENCE [LARGE SCALE GENOMIC DNA]</scope>
    <source>
        <strain evidence="4 5">DSM 103923</strain>
    </source>
</reference>
<feature type="binding site" evidence="2">
    <location>
        <position position="369"/>
    </location>
    <ligand>
        <name>Fe cation</name>
        <dbReference type="ChEBI" id="CHEBI:24875"/>
    </ligand>
</feature>
<proteinExistence type="inferred from homology"/>
<keyword evidence="2" id="KW-0997">Cell inner membrane</keyword>
<comment type="function">
    <text evidence="2">Modulates cellular lipopolysaccharide (LPS) levels by regulating LpxC, which is involved in lipid A biosynthesis. May act by modulating the proteolytic activity of FtsH towards LpxC. May also coordinate assembly of proteins involved in LPS synthesis at the plasma membrane.</text>
</comment>
<dbReference type="InterPro" id="IPR030865">
    <property type="entry name" value="LapB"/>
</dbReference>
<dbReference type="RefSeq" id="WP_126460965.1">
    <property type="nucleotide sequence ID" value="NZ_AP018721.1"/>
</dbReference>
<dbReference type="Proteomes" id="UP000295135">
    <property type="component" value="Unassembled WGS sequence"/>
</dbReference>
<dbReference type="AlphaFoldDB" id="A0A4R3JVS7"/>
<dbReference type="Pfam" id="PF13432">
    <property type="entry name" value="TPR_16"/>
    <property type="match status" value="2"/>
</dbReference>
<dbReference type="NCBIfam" id="NF008755">
    <property type="entry name" value="PRK11788.1-3"/>
    <property type="match status" value="1"/>
</dbReference>
<comment type="caution">
    <text evidence="4">The sequence shown here is derived from an EMBL/GenBank/DDBJ whole genome shotgun (WGS) entry which is preliminary data.</text>
</comment>
<evidence type="ECO:0000313" key="5">
    <source>
        <dbReference type="Proteomes" id="UP000295135"/>
    </source>
</evidence>
<sequence length="387" mass="43915">MELEAWHLLVLPLFFALGWAAARVDIRHLLRESRAVPASYFQGLNYLLNEQPDRAIEAFVEVAKVNADTLELHYALGALFRKRGEIDRAIRMHQNLVDRADLNQEQSLRALFELGLDYMKAGLLDRAEDIFKRLQDSPHALDARQNLLEIYVLEKEWQQAIAMAEELERSGLPAQNAETAHYHCELALNALLRQDTVAARANLNTALAKHRKSVRASIQLGELEAQAGDDAAAIAAWRQVESQNPAYLPIVADRLYQAYKRQGQAEQGLQLLKAYLERYPSADLFHIVFNVLVEHRGWGEARALAAEALKRTPSLRVLDDYLQARSAESEPGDLETRMAQDLVHRQVSRTSHYQCGRCGFKARQFFWQCPACAGWDSIAPEKAQHEQ</sequence>
<accession>A0A4R3JVS7</accession>
<protein>
    <recommendedName>
        <fullName evidence="2">Lipopolysaccharide assembly protein B</fullName>
    </recommendedName>
</protein>
<name>A0A4R3JVS7_9PROT</name>
<feature type="binding site" evidence="2">
    <location>
        <position position="355"/>
    </location>
    <ligand>
        <name>Fe cation</name>
        <dbReference type="ChEBI" id="CHEBI:24875"/>
    </ligand>
</feature>
<comment type="subcellular location">
    <subcellularLocation>
        <location evidence="2">Cell inner membrane</location>
        <topology evidence="2">Single-pass membrane protein</topology>
        <orientation evidence="2">Cytoplasmic side</orientation>
    </subcellularLocation>
</comment>
<feature type="domain" description="LapB rubredoxin metal binding" evidence="3">
    <location>
        <begin position="353"/>
        <end position="380"/>
    </location>
</feature>
<keyword evidence="2" id="KW-0677">Repeat</keyword>
<dbReference type="GO" id="GO:0005506">
    <property type="term" value="F:iron ion binding"/>
    <property type="evidence" value="ECO:0007669"/>
    <property type="project" value="UniProtKB-UniRule"/>
</dbReference>
<feature type="binding site" evidence="2">
    <location>
        <position position="372"/>
    </location>
    <ligand>
        <name>Fe cation</name>
        <dbReference type="ChEBI" id="CHEBI:24875"/>
    </ligand>
</feature>
<dbReference type="GO" id="GO:0009898">
    <property type="term" value="C:cytoplasmic side of plasma membrane"/>
    <property type="evidence" value="ECO:0007669"/>
    <property type="project" value="UniProtKB-UniRule"/>
</dbReference>
<dbReference type="SMART" id="SM00028">
    <property type="entry name" value="TPR"/>
    <property type="match status" value="5"/>
</dbReference>
<dbReference type="Gene3D" id="1.25.40.10">
    <property type="entry name" value="Tetratricopeptide repeat domain"/>
    <property type="match status" value="2"/>
</dbReference>
<evidence type="ECO:0000259" key="3">
    <source>
        <dbReference type="Pfam" id="PF18073"/>
    </source>
</evidence>
<keyword evidence="2" id="KW-0812">Transmembrane</keyword>
<keyword evidence="2" id="KW-0472">Membrane</keyword>
<keyword evidence="2" id="KW-0408">Iron</keyword>
<dbReference type="InterPro" id="IPR011990">
    <property type="entry name" value="TPR-like_helical_dom_sf"/>
</dbReference>
<keyword evidence="2" id="KW-1003">Cell membrane</keyword>
<keyword evidence="5" id="KW-1185">Reference proteome</keyword>
<dbReference type="GO" id="GO:0046890">
    <property type="term" value="P:regulation of lipid biosynthetic process"/>
    <property type="evidence" value="ECO:0007669"/>
    <property type="project" value="UniProtKB-UniRule"/>
</dbReference>